<evidence type="ECO:0000256" key="1">
    <source>
        <dbReference type="SAM" id="SignalP"/>
    </source>
</evidence>
<reference evidence="2 3" key="1">
    <citation type="submission" date="2024-09" db="EMBL/GenBank/DDBJ databases">
        <title>T2T genomes of carrot and Alternaria dauci and their utility for understanding host-pathogen interaction during carrot leaf blight disease.</title>
        <authorList>
            <person name="Liu W."/>
            <person name="Xu S."/>
            <person name="Ou C."/>
            <person name="Liu X."/>
            <person name="Zhuang F."/>
            <person name="Deng X.W."/>
        </authorList>
    </citation>
    <scope>NUCLEOTIDE SEQUENCE [LARGE SCALE GENOMIC DNA]</scope>
    <source>
        <strain evidence="2 3">A2016</strain>
    </source>
</reference>
<keyword evidence="1" id="KW-0732">Signal</keyword>
<name>A0ABR3U8U8_9PLEO</name>
<evidence type="ECO:0008006" key="4">
    <source>
        <dbReference type="Google" id="ProtNLM"/>
    </source>
</evidence>
<evidence type="ECO:0000313" key="3">
    <source>
        <dbReference type="Proteomes" id="UP001578633"/>
    </source>
</evidence>
<dbReference type="RefSeq" id="XP_069303510.1">
    <property type="nucleotide sequence ID" value="XM_069455627.1"/>
</dbReference>
<feature type="signal peptide" evidence="1">
    <location>
        <begin position="1"/>
        <end position="20"/>
    </location>
</feature>
<feature type="chain" id="PRO_5045359495" description="Cell death in tomato 1" evidence="1">
    <location>
        <begin position="21"/>
        <end position="191"/>
    </location>
</feature>
<organism evidence="2 3">
    <name type="scientific">Alternaria dauci</name>
    <dbReference type="NCBI Taxonomy" id="48095"/>
    <lineage>
        <taxon>Eukaryota</taxon>
        <taxon>Fungi</taxon>
        <taxon>Dikarya</taxon>
        <taxon>Ascomycota</taxon>
        <taxon>Pezizomycotina</taxon>
        <taxon>Dothideomycetes</taxon>
        <taxon>Pleosporomycetidae</taxon>
        <taxon>Pleosporales</taxon>
        <taxon>Pleosporineae</taxon>
        <taxon>Pleosporaceae</taxon>
        <taxon>Alternaria</taxon>
        <taxon>Alternaria sect. Porri</taxon>
    </lineage>
</organism>
<accession>A0ABR3U8U8</accession>
<sequence>MHFTQTAFAAVLAIASSAAASPLAARQIALQDFQVTSVSAGSPSGRPGSYPWAQITASVTNPNEINLGTASSDGSEVIVPAGSQGLNCKAQWYTKGESPLGRTWPCDATPNGYWIMNVLEGSNGFAVGDFSLKFTHVADVLYQGKQYTASFEAEGHFSVGENMSGSCGSSGVCGWALEADKKPFEIAVTQV</sequence>
<dbReference type="GeneID" id="96089755"/>
<proteinExistence type="predicted"/>
<keyword evidence="3" id="KW-1185">Reference proteome</keyword>
<dbReference type="EMBL" id="JBHGVX010000009">
    <property type="protein sequence ID" value="KAL1792926.1"/>
    <property type="molecule type" value="Genomic_DNA"/>
</dbReference>
<evidence type="ECO:0000313" key="2">
    <source>
        <dbReference type="EMBL" id="KAL1792926.1"/>
    </source>
</evidence>
<comment type="caution">
    <text evidence="2">The sequence shown here is derived from an EMBL/GenBank/DDBJ whole genome shotgun (WGS) entry which is preliminary data.</text>
</comment>
<dbReference type="Proteomes" id="UP001578633">
    <property type="component" value="Chromosome 9"/>
</dbReference>
<gene>
    <name evidence="2" type="ORF">ACET3X_009433</name>
</gene>
<protein>
    <recommendedName>
        <fullName evidence="4">Cell death in tomato 1</fullName>
    </recommendedName>
</protein>